<dbReference type="EMBL" id="FPHP01000018">
    <property type="protein sequence ID" value="SFV75172.1"/>
    <property type="molecule type" value="Genomic_DNA"/>
</dbReference>
<protein>
    <submittedName>
        <fullName evidence="1">Proposed lipoate regulatory protein YbeD</fullName>
    </submittedName>
</protein>
<dbReference type="SUPFAM" id="SSF117991">
    <property type="entry name" value="YbeD/HP0495-like"/>
    <property type="match status" value="1"/>
</dbReference>
<accession>A0A1W1D409</accession>
<sequence>MEIINDSKEKLELTYPTSWTYKLIGADKENITSAVKDVILEKEHTLKHSNKSKSGKYVSMNLEIIVSSDDERNFIYESLKAHSNIKMVL</sequence>
<proteinExistence type="predicted"/>
<name>A0A1W1D409_9ZZZZ</name>
<dbReference type="InterPro" id="IPR027471">
    <property type="entry name" value="YbeD-like_sf"/>
</dbReference>
<dbReference type="Gene3D" id="3.30.70.260">
    <property type="match status" value="1"/>
</dbReference>
<dbReference type="InterPro" id="IPR007454">
    <property type="entry name" value="UPF0250_YbeD-like"/>
</dbReference>
<dbReference type="Pfam" id="PF04359">
    <property type="entry name" value="DUF493"/>
    <property type="match status" value="1"/>
</dbReference>
<gene>
    <name evidence="1" type="ORF">MNB_SM-3-1261</name>
</gene>
<dbReference type="AlphaFoldDB" id="A0A1W1D409"/>
<reference evidence="1" key="1">
    <citation type="submission" date="2016-10" db="EMBL/GenBank/DDBJ databases">
        <authorList>
            <person name="de Groot N.N."/>
        </authorList>
    </citation>
    <scope>NUCLEOTIDE SEQUENCE</scope>
</reference>
<evidence type="ECO:0000313" key="1">
    <source>
        <dbReference type="EMBL" id="SFV75172.1"/>
    </source>
</evidence>
<organism evidence="1">
    <name type="scientific">hydrothermal vent metagenome</name>
    <dbReference type="NCBI Taxonomy" id="652676"/>
    <lineage>
        <taxon>unclassified sequences</taxon>
        <taxon>metagenomes</taxon>
        <taxon>ecological metagenomes</taxon>
    </lineage>
</organism>